<feature type="binding site" evidence="4">
    <location>
        <position position="65"/>
    </location>
    <ligand>
        <name>Zn(2+)</name>
        <dbReference type="ChEBI" id="CHEBI:29105"/>
    </ligand>
</feature>
<keyword evidence="4" id="KW-0862">Zinc</keyword>
<dbReference type="Gene3D" id="2.20.25.30">
    <property type="match status" value="1"/>
</dbReference>
<dbReference type="InterPro" id="IPR002674">
    <property type="entry name" value="Ribosomal_eL43"/>
</dbReference>
<feature type="binding site" evidence="4">
    <location>
        <position position="47"/>
    </location>
    <ligand>
        <name>Zn(2+)</name>
        <dbReference type="ChEBI" id="CHEBI:29105"/>
    </ligand>
</feature>
<sequence length="112" mass="12199">MARKQKRKKGKKTKSAGRFGARYGRKIRKAITEIESKTNAAHKCPKCERYSVARIGTGIWKCSKCGFTFSGGTYIPQTTMGITAQRAINRMVDQGIEIEAGAGTELPGGGEE</sequence>
<dbReference type="EMBL" id="MT631471">
    <property type="protein sequence ID" value="QNO51535.1"/>
    <property type="molecule type" value="Genomic_DNA"/>
</dbReference>
<evidence type="ECO:0000313" key="5">
    <source>
        <dbReference type="EMBL" id="QNO51535.1"/>
    </source>
</evidence>
<dbReference type="NCBIfam" id="TIGR00280">
    <property type="entry name" value="eL43_euk_arch"/>
    <property type="match status" value="1"/>
</dbReference>
<dbReference type="NCBIfam" id="NF003058">
    <property type="entry name" value="PRK03976.1"/>
    <property type="match status" value="1"/>
</dbReference>
<evidence type="ECO:0000256" key="2">
    <source>
        <dbReference type="ARBA" id="ARBA00022980"/>
    </source>
</evidence>
<dbReference type="GO" id="GO:0005840">
    <property type="term" value="C:ribosome"/>
    <property type="evidence" value="ECO:0007669"/>
    <property type="project" value="UniProtKB-KW"/>
</dbReference>
<dbReference type="InterPro" id="IPR050522">
    <property type="entry name" value="Ribosomal_protein_eL43"/>
</dbReference>
<protein>
    <recommendedName>
        <fullName evidence="4">Large ribosomal subunit protein eL43</fullName>
    </recommendedName>
</protein>
<evidence type="ECO:0000256" key="3">
    <source>
        <dbReference type="ARBA" id="ARBA00023274"/>
    </source>
</evidence>
<keyword evidence="2 4" id="KW-0689">Ribosomal protein</keyword>
<dbReference type="InterPro" id="IPR011331">
    <property type="entry name" value="Ribosomal_eL37/eL43"/>
</dbReference>
<evidence type="ECO:0000256" key="4">
    <source>
        <dbReference type="HAMAP-Rule" id="MF_00327"/>
    </source>
</evidence>
<keyword evidence="4" id="KW-0863">Zinc-finger</keyword>
<dbReference type="Pfam" id="PF01780">
    <property type="entry name" value="Ribosomal_L37ae"/>
    <property type="match status" value="1"/>
</dbReference>
<feature type="zinc finger region" description="C4-type" evidence="4">
    <location>
        <begin position="44"/>
        <end position="65"/>
    </location>
</feature>
<keyword evidence="1 4" id="KW-0694">RNA-binding</keyword>
<dbReference type="SUPFAM" id="SSF57829">
    <property type="entry name" value="Zn-binding ribosomal proteins"/>
    <property type="match status" value="1"/>
</dbReference>
<dbReference type="GO" id="GO:0006412">
    <property type="term" value="P:translation"/>
    <property type="evidence" value="ECO:0007669"/>
    <property type="project" value="UniProtKB-UniRule"/>
</dbReference>
<keyword evidence="4" id="KW-0699">rRNA-binding</keyword>
<dbReference type="PANTHER" id="PTHR48129:SF1">
    <property type="entry name" value="LARGE RIBOSOMAL SUBUNIT PROTEIN EL43"/>
    <property type="match status" value="1"/>
</dbReference>
<comment type="function">
    <text evidence="4">Binds to the 23S rRNA.</text>
</comment>
<evidence type="ECO:0000256" key="1">
    <source>
        <dbReference type="ARBA" id="ARBA00022884"/>
    </source>
</evidence>
<accession>A0A7G9YU51</accession>
<name>A0A7G9YU51_9EURY</name>
<dbReference type="AlphaFoldDB" id="A0A7G9YU51"/>
<comment type="cofactor">
    <cofactor evidence="4">
        <name>Zn(2+)</name>
        <dbReference type="ChEBI" id="CHEBI:29105"/>
    </cofactor>
    <text evidence="4">Binds 1 zinc ion per subunit.</text>
</comment>
<feature type="binding site" evidence="4">
    <location>
        <position position="44"/>
    </location>
    <ligand>
        <name>Zn(2+)</name>
        <dbReference type="ChEBI" id="CHEBI:29105"/>
    </ligand>
</feature>
<dbReference type="GO" id="GO:0070180">
    <property type="term" value="F:large ribosomal subunit rRNA binding"/>
    <property type="evidence" value="ECO:0007669"/>
    <property type="project" value="UniProtKB-UniRule"/>
</dbReference>
<proteinExistence type="inferred from homology"/>
<reference evidence="5" key="1">
    <citation type="submission" date="2020-06" db="EMBL/GenBank/DDBJ databases">
        <title>Unique genomic features of the anaerobic methanotrophic archaea.</title>
        <authorList>
            <person name="Chadwick G.L."/>
            <person name="Skennerton C.T."/>
            <person name="Laso-Perez R."/>
            <person name="Leu A.O."/>
            <person name="Speth D.R."/>
            <person name="Yu H."/>
            <person name="Morgan-Lang C."/>
            <person name="Hatzenpichler R."/>
            <person name="Goudeau D."/>
            <person name="Malmstrom R."/>
            <person name="Brazelton W.J."/>
            <person name="Woyke T."/>
            <person name="Hallam S.J."/>
            <person name="Tyson G.W."/>
            <person name="Wegener G."/>
            <person name="Boetius A."/>
            <person name="Orphan V."/>
        </authorList>
    </citation>
    <scope>NUCLEOTIDE SEQUENCE</scope>
</reference>
<comment type="similarity">
    <text evidence="4">Belongs to the eukaryotic ribosomal protein eL43 family. Putative zinc-binding subfamily.</text>
</comment>
<dbReference type="PANTHER" id="PTHR48129">
    <property type="entry name" value="60S RIBOSOMAL PROTEIN L37A"/>
    <property type="match status" value="1"/>
</dbReference>
<keyword evidence="4" id="KW-0479">Metal-binding</keyword>
<dbReference type="HAMAP" id="MF_00327">
    <property type="entry name" value="Ribosomal_eL43"/>
    <property type="match status" value="1"/>
</dbReference>
<feature type="binding site" evidence="4">
    <location>
        <position position="62"/>
    </location>
    <ligand>
        <name>Zn(2+)</name>
        <dbReference type="ChEBI" id="CHEBI:29105"/>
    </ligand>
</feature>
<dbReference type="InterPro" id="IPR011332">
    <property type="entry name" value="Ribosomal_zn-bd"/>
</dbReference>
<dbReference type="GO" id="GO:0003735">
    <property type="term" value="F:structural constituent of ribosome"/>
    <property type="evidence" value="ECO:0007669"/>
    <property type="project" value="InterPro"/>
</dbReference>
<keyword evidence="3 4" id="KW-0687">Ribonucleoprotein</keyword>
<comment type="subunit">
    <text evidence="4">Part of the 50S ribosomal subunit.</text>
</comment>
<dbReference type="GO" id="GO:1990904">
    <property type="term" value="C:ribonucleoprotein complex"/>
    <property type="evidence" value="ECO:0007669"/>
    <property type="project" value="UniProtKB-KW"/>
</dbReference>
<gene>
    <name evidence="4" type="primary">rpl37ae</name>
    <name evidence="5" type="ORF">CBNPKNJC_00050</name>
</gene>
<dbReference type="GO" id="GO:0008270">
    <property type="term" value="F:zinc ion binding"/>
    <property type="evidence" value="ECO:0007669"/>
    <property type="project" value="UniProtKB-UniRule"/>
</dbReference>
<organism evidence="5">
    <name type="scientific">Candidatus Methanophagaceae archaeon ANME-1 ERB6</name>
    <dbReference type="NCBI Taxonomy" id="2759912"/>
    <lineage>
        <taxon>Archaea</taxon>
        <taxon>Methanobacteriati</taxon>
        <taxon>Methanobacteriota</taxon>
        <taxon>Stenosarchaea group</taxon>
        <taxon>Methanomicrobia</taxon>
        <taxon>Candidatus Methanophagales</taxon>
        <taxon>Candidatus Methanophagaceae</taxon>
    </lineage>
</organism>